<evidence type="ECO:0000256" key="1">
    <source>
        <dbReference type="SAM" id="Phobius"/>
    </source>
</evidence>
<feature type="transmembrane region" description="Helical" evidence="1">
    <location>
        <begin position="245"/>
        <end position="262"/>
    </location>
</feature>
<gene>
    <name evidence="3" type="ORF">SAMN05661096_04102</name>
</gene>
<organism evidence="3 4">
    <name type="scientific">Marivirga sericea</name>
    <dbReference type="NCBI Taxonomy" id="1028"/>
    <lineage>
        <taxon>Bacteria</taxon>
        <taxon>Pseudomonadati</taxon>
        <taxon>Bacteroidota</taxon>
        <taxon>Cytophagia</taxon>
        <taxon>Cytophagales</taxon>
        <taxon>Marivirgaceae</taxon>
        <taxon>Marivirga</taxon>
    </lineage>
</organism>
<keyword evidence="1" id="KW-1133">Transmembrane helix</keyword>
<keyword evidence="3" id="KW-0645">Protease</keyword>
<dbReference type="EMBL" id="FXAW01000018">
    <property type="protein sequence ID" value="SMG53848.1"/>
    <property type="molecule type" value="Genomic_DNA"/>
</dbReference>
<feature type="domain" description="CAAX prenyl protease 2/Lysostaphin resistance protein A-like" evidence="2">
    <location>
        <begin position="129"/>
        <end position="223"/>
    </location>
</feature>
<reference evidence="4" key="1">
    <citation type="submission" date="2017-04" db="EMBL/GenBank/DDBJ databases">
        <authorList>
            <person name="Varghese N."/>
            <person name="Submissions S."/>
        </authorList>
    </citation>
    <scope>NUCLEOTIDE SEQUENCE [LARGE SCALE GENOMIC DNA]</scope>
    <source>
        <strain evidence="4">DSM 4125</strain>
    </source>
</reference>
<dbReference type="Proteomes" id="UP000193804">
    <property type="component" value="Unassembled WGS sequence"/>
</dbReference>
<keyword evidence="1" id="KW-0472">Membrane</keyword>
<protein>
    <submittedName>
        <fullName evidence="3">CAAX protease self-immunity</fullName>
    </submittedName>
</protein>
<dbReference type="InterPro" id="IPR003675">
    <property type="entry name" value="Rce1/LyrA-like_dom"/>
</dbReference>
<keyword evidence="3" id="KW-0378">Hydrolase</keyword>
<accession>A0A1X7LIY0</accession>
<dbReference type="GO" id="GO:0004175">
    <property type="term" value="F:endopeptidase activity"/>
    <property type="evidence" value="ECO:0007669"/>
    <property type="project" value="UniProtKB-ARBA"/>
</dbReference>
<feature type="transmembrane region" description="Helical" evidence="1">
    <location>
        <begin position="127"/>
        <end position="147"/>
    </location>
</feature>
<feature type="transmembrane region" description="Helical" evidence="1">
    <location>
        <begin position="188"/>
        <end position="206"/>
    </location>
</feature>
<evidence type="ECO:0000259" key="2">
    <source>
        <dbReference type="Pfam" id="PF02517"/>
    </source>
</evidence>
<evidence type="ECO:0000313" key="4">
    <source>
        <dbReference type="Proteomes" id="UP000193804"/>
    </source>
</evidence>
<feature type="transmembrane region" description="Helical" evidence="1">
    <location>
        <begin position="51"/>
        <end position="73"/>
    </location>
</feature>
<feature type="transmembrane region" description="Helical" evidence="1">
    <location>
        <begin position="218"/>
        <end position="239"/>
    </location>
</feature>
<feature type="transmembrane region" description="Helical" evidence="1">
    <location>
        <begin position="94"/>
        <end position="115"/>
    </location>
</feature>
<feature type="transmembrane region" description="Helical" evidence="1">
    <location>
        <begin position="12"/>
        <end position="36"/>
    </location>
</feature>
<dbReference type="GO" id="GO:0006508">
    <property type="term" value="P:proteolysis"/>
    <property type="evidence" value="ECO:0007669"/>
    <property type="project" value="UniProtKB-KW"/>
</dbReference>
<dbReference type="AlphaFoldDB" id="A0A1X7LIY0"/>
<keyword evidence="1" id="KW-0812">Transmembrane</keyword>
<dbReference type="RefSeq" id="WP_085519208.1">
    <property type="nucleotide sequence ID" value="NZ_FXAW01000018.1"/>
</dbReference>
<evidence type="ECO:0000313" key="3">
    <source>
        <dbReference type="EMBL" id="SMG53848.1"/>
    </source>
</evidence>
<name>A0A1X7LIY0_9BACT</name>
<sequence>MKKRNQIIRYFIIYLIPLLGIILGTLFFSVLFIYVLDADYEEWKGNRAVEFLFHLCQILFAIILTVFVAKKILYYQFKRSLKIFSFHPQSILKYGIVFVSILFFTDLILSILTGMPLKIEGSFEWDYGILIGVIVLIVVSTYEEYLFRAFLLDAVERKVKSGILSSGIIGFLFTIYHTHRLLLSETFLYSFLVFFLSSSLMTYVMIRTKKIEITIGMHIFRNYYAWFILGSGADTFLHIDKRTSDYDLLTTIIAYSLFFLFLKRQKVLSNRKTSYNISYE</sequence>
<dbReference type="GO" id="GO:0080120">
    <property type="term" value="P:CAAX-box protein maturation"/>
    <property type="evidence" value="ECO:0007669"/>
    <property type="project" value="UniProtKB-ARBA"/>
</dbReference>
<keyword evidence="4" id="KW-1185">Reference proteome</keyword>
<feature type="transmembrane region" description="Helical" evidence="1">
    <location>
        <begin position="159"/>
        <end position="176"/>
    </location>
</feature>
<proteinExistence type="predicted"/>
<dbReference type="Pfam" id="PF02517">
    <property type="entry name" value="Rce1-like"/>
    <property type="match status" value="1"/>
</dbReference>